<proteinExistence type="predicted"/>
<evidence type="ECO:0000313" key="1">
    <source>
        <dbReference type="EMBL" id="ADW19199.1"/>
    </source>
</evidence>
<organism evidence="1 2">
    <name type="scientific">Desulfobulbus propionicus (strain ATCC 33891 / DSM 2032 / VKM B-1956 / 1pr3)</name>
    <dbReference type="NCBI Taxonomy" id="577650"/>
    <lineage>
        <taxon>Bacteria</taxon>
        <taxon>Pseudomonadati</taxon>
        <taxon>Thermodesulfobacteriota</taxon>
        <taxon>Desulfobulbia</taxon>
        <taxon>Desulfobulbales</taxon>
        <taxon>Desulfobulbaceae</taxon>
        <taxon>Desulfobulbus</taxon>
    </lineage>
</organism>
<keyword evidence="2" id="KW-1185">Reference proteome</keyword>
<accession>A0A7U3YPK7</accession>
<protein>
    <submittedName>
        <fullName evidence="1">Uncharacterized protein</fullName>
    </submittedName>
</protein>
<dbReference type="EMBL" id="CP002364">
    <property type="protein sequence ID" value="ADW19199.1"/>
    <property type="molecule type" value="Genomic_DNA"/>
</dbReference>
<name>A0A7U3YPK7_DESPD</name>
<dbReference type="KEGG" id="dpr:Despr_3066"/>
<dbReference type="RefSeq" id="WP_015725724.1">
    <property type="nucleotide sequence ID" value="NC_014972.1"/>
</dbReference>
<gene>
    <name evidence="1" type="ordered locus">Despr_3066</name>
</gene>
<reference evidence="1 2" key="1">
    <citation type="journal article" date="2011" name="Stand. Genomic Sci.">
        <title>Complete genome sequence of Desulfobulbus propionicus type strain (1pr3).</title>
        <authorList>
            <person name="Pagani I."/>
            <person name="Lapidus A."/>
            <person name="Nolan M."/>
            <person name="Lucas S."/>
            <person name="Hammon N."/>
            <person name="Deshpande S."/>
            <person name="Cheng J.F."/>
            <person name="Chertkov O."/>
            <person name="Davenport K."/>
            <person name="Tapia R."/>
            <person name="Han C."/>
            <person name="Goodwin L."/>
            <person name="Pitluck S."/>
            <person name="Liolios K."/>
            <person name="Mavromatis K."/>
            <person name="Ivanova N."/>
            <person name="Mikhailova N."/>
            <person name="Pati A."/>
            <person name="Chen A."/>
            <person name="Palaniappan K."/>
            <person name="Land M."/>
            <person name="Hauser L."/>
            <person name="Chang Y.J."/>
            <person name="Jeffries C.D."/>
            <person name="Detter J.C."/>
            <person name="Brambilla E."/>
            <person name="Kannan K.P."/>
            <person name="Djao O.D."/>
            <person name="Rohde M."/>
            <person name="Pukall R."/>
            <person name="Spring S."/>
            <person name="Goker M."/>
            <person name="Sikorski J."/>
            <person name="Woyke T."/>
            <person name="Bristow J."/>
            <person name="Eisen J.A."/>
            <person name="Markowitz V."/>
            <person name="Hugenholtz P."/>
            <person name="Kyrpides N.C."/>
            <person name="Klenk H.P."/>
        </authorList>
    </citation>
    <scope>NUCLEOTIDE SEQUENCE [LARGE SCALE GENOMIC DNA]</scope>
    <source>
        <strain evidence="2">ATCC 33891 / DSM 2032 / 1pr3</strain>
    </source>
</reference>
<evidence type="ECO:0000313" key="2">
    <source>
        <dbReference type="Proteomes" id="UP000006365"/>
    </source>
</evidence>
<dbReference type="AlphaFoldDB" id="A0A7U3YPK7"/>
<dbReference type="Proteomes" id="UP000006365">
    <property type="component" value="Chromosome"/>
</dbReference>
<sequence>MVGYESLAWIKDKNGKEYVCPIDALKGDISDRVELNEDERRACMDVNLLIGTERW</sequence>